<evidence type="ECO:0000313" key="2">
    <source>
        <dbReference type="Proteomes" id="UP000008068"/>
    </source>
</evidence>
<reference evidence="2" key="1">
    <citation type="submission" date="2011-07" db="EMBL/GenBank/DDBJ databases">
        <authorList>
            <consortium name="Caenorhabditis brenneri Sequencing and Analysis Consortium"/>
            <person name="Wilson R.K."/>
        </authorList>
    </citation>
    <scope>NUCLEOTIDE SEQUENCE [LARGE SCALE GENOMIC DNA]</scope>
    <source>
        <strain evidence="2">PB2801</strain>
    </source>
</reference>
<evidence type="ECO:0000313" key="1">
    <source>
        <dbReference type="EMBL" id="EGT39227.1"/>
    </source>
</evidence>
<accession>G0NWT0</accession>
<dbReference type="HOGENOM" id="CLU_1983512_0_0_1"/>
<dbReference type="EMBL" id="GL379966">
    <property type="protein sequence ID" value="EGT39227.1"/>
    <property type="molecule type" value="Genomic_DNA"/>
</dbReference>
<proteinExistence type="predicted"/>
<gene>
    <name evidence="1" type="ORF">CAEBREN_01069</name>
</gene>
<dbReference type="Proteomes" id="UP000008068">
    <property type="component" value="Unassembled WGS sequence"/>
</dbReference>
<keyword evidence="2" id="KW-1185">Reference proteome</keyword>
<name>G0NWT0_CAEBE</name>
<organism evidence="2">
    <name type="scientific">Caenorhabditis brenneri</name>
    <name type="common">Nematode worm</name>
    <dbReference type="NCBI Taxonomy" id="135651"/>
    <lineage>
        <taxon>Eukaryota</taxon>
        <taxon>Metazoa</taxon>
        <taxon>Ecdysozoa</taxon>
        <taxon>Nematoda</taxon>
        <taxon>Chromadorea</taxon>
        <taxon>Rhabditida</taxon>
        <taxon>Rhabditina</taxon>
        <taxon>Rhabditomorpha</taxon>
        <taxon>Rhabditoidea</taxon>
        <taxon>Rhabditidae</taxon>
        <taxon>Peloderinae</taxon>
        <taxon>Caenorhabditis</taxon>
    </lineage>
</organism>
<dbReference type="InParanoid" id="G0NWT0"/>
<dbReference type="AlphaFoldDB" id="G0NWT0"/>
<sequence>MPSDPPYSHFDALRDTQRYMDQLNELEQTLENHLGTFNLIRESITQQEALRRHWRRRNHIRYTECCALLDALKALLEVALIKIQDVMEKLNNFENIYARRLEIVQERRGLHPLGDITDRAEFTGNR</sequence>
<protein>
    <submittedName>
        <fullName evidence="1">Uncharacterized protein</fullName>
    </submittedName>
</protein>